<reference evidence="2" key="2">
    <citation type="submission" date="2022-06" db="UniProtKB">
        <authorList>
            <consortium name="EnsemblMetazoa"/>
        </authorList>
    </citation>
    <scope>IDENTIFICATION</scope>
    <source>
        <strain evidence="2">DF5081</strain>
    </source>
</reference>
<dbReference type="EnsemblMetazoa" id="CJA38832.1">
    <property type="protein sequence ID" value="CJA38832.1"/>
    <property type="gene ID" value="WBGene00214679"/>
</dbReference>
<evidence type="ECO:0000256" key="1">
    <source>
        <dbReference type="SAM" id="MobiDB-lite"/>
    </source>
</evidence>
<sequence length="126" mass="14412">MTTYVKQEKNNGFELDDVCDFEIYFDSWNDEHFGDKVDRNDHEADTDSDNDLELENGCGTDPEVVKYYDLAVIDVPELGLGSFGDEKADYDLVVANPHPLQSTNAYELTKTYSMSWKFKLEGHTPQ</sequence>
<reference evidence="3" key="1">
    <citation type="submission" date="2010-08" db="EMBL/GenBank/DDBJ databases">
        <authorList>
            <consortium name="Caenorhabditis japonica Sequencing Consortium"/>
            <person name="Wilson R.K."/>
        </authorList>
    </citation>
    <scope>NUCLEOTIDE SEQUENCE [LARGE SCALE GENOMIC DNA]</scope>
    <source>
        <strain evidence="3">DF5081</strain>
    </source>
</reference>
<organism evidence="2 3">
    <name type="scientific">Caenorhabditis japonica</name>
    <dbReference type="NCBI Taxonomy" id="281687"/>
    <lineage>
        <taxon>Eukaryota</taxon>
        <taxon>Metazoa</taxon>
        <taxon>Ecdysozoa</taxon>
        <taxon>Nematoda</taxon>
        <taxon>Chromadorea</taxon>
        <taxon>Rhabditida</taxon>
        <taxon>Rhabditina</taxon>
        <taxon>Rhabditomorpha</taxon>
        <taxon>Rhabditoidea</taxon>
        <taxon>Rhabditidae</taxon>
        <taxon>Peloderinae</taxon>
        <taxon>Caenorhabditis</taxon>
    </lineage>
</organism>
<proteinExistence type="predicted"/>
<evidence type="ECO:0000313" key="2">
    <source>
        <dbReference type="EnsemblMetazoa" id="CJA38832.1"/>
    </source>
</evidence>
<feature type="region of interest" description="Disordered" evidence="1">
    <location>
        <begin position="35"/>
        <end position="56"/>
    </location>
</feature>
<accession>A0A8R1ILE3</accession>
<protein>
    <submittedName>
        <fullName evidence="2">Uncharacterized protein</fullName>
    </submittedName>
</protein>
<keyword evidence="3" id="KW-1185">Reference proteome</keyword>
<feature type="compositionally biased region" description="Basic and acidic residues" evidence="1">
    <location>
        <begin position="35"/>
        <end position="45"/>
    </location>
</feature>
<evidence type="ECO:0000313" key="3">
    <source>
        <dbReference type="Proteomes" id="UP000005237"/>
    </source>
</evidence>
<dbReference type="Proteomes" id="UP000005237">
    <property type="component" value="Unassembled WGS sequence"/>
</dbReference>
<dbReference type="AlphaFoldDB" id="A0A8R1ILE3"/>
<name>A0A8R1ILE3_CAEJA</name>